<evidence type="ECO:0000256" key="2">
    <source>
        <dbReference type="ARBA" id="ARBA00022729"/>
    </source>
</evidence>
<dbReference type="Pfam" id="PF13458">
    <property type="entry name" value="Peripla_BP_6"/>
    <property type="match status" value="1"/>
</dbReference>
<evidence type="ECO:0000313" key="7">
    <source>
        <dbReference type="Proteomes" id="UP000199208"/>
    </source>
</evidence>
<dbReference type="InterPro" id="IPR028082">
    <property type="entry name" value="Peripla_BP_I"/>
</dbReference>
<comment type="similarity">
    <text evidence="1">Belongs to the leucine-binding protein family.</text>
</comment>
<dbReference type="PANTHER" id="PTHR30483">
    <property type="entry name" value="LEUCINE-SPECIFIC-BINDING PROTEIN"/>
    <property type="match status" value="1"/>
</dbReference>
<dbReference type="STRING" id="1120920.SAMN03080599_01986"/>
<evidence type="ECO:0000256" key="4">
    <source>
        <dbReference type="SAM" id="SignalP"/>
    </source>
</evidence>
<dbReference type="Gene3D" id="3.40.50.2300">
    <property type="match status" value="2"/>
</dbReference>
<keyword evidence="7" id="KW-1185">Reference proteome</keyword>
<feature type="domain" description="Leucine-binding protein" evidence="5">
    <location>
        <begin position="50"/>
        <end position="394"/>
    </location>
</feature>
<dbReference type="SUPFAM" id="SSF53822">
    <property type="entry name" value="Periplasmic binding protein-like I"/>
    <property type="match status" value="1"/>
</dbReference>
<dbReference type="InterPro" id="IPR051010">
    <property type="entry name" value="BCAA_transport"/>
</dbReference>
<dbReference type="AlphaFoldDB" id="A0A1G5S0Q2"/>
<sequence>MSTVKNKQIALLLSLILLITMALTGCGQSTESAPAPDPNETETTENEPLVIGSTFTLSGPVAHAGQMAFEGAQLAVKYVNEELGGINGREVVLKYYDDEFDESKIPMLYEKLITQDKVDILLSPYTSPFLAAAPIVAKNDKMMFCIAADSYVANDAFGQNIVNIQMDDQWRGGMWWHDVADFFANFEKWNIKGEEKPKTVAILNLEISYGHEVADAVIPFLEENGYEIVYHEYFEPMQSDWTPIVSKLKEIQPDIVFQPHYFEDCVRFIEKCKELDYSAPYMIIEGMGWDTLSWTNPEMGGLDPTVAKKGFFSYSVFKNKYESETKDYLAAYVAEKYNSIPGNDLLCGFMAVELAAKAANMAGSIEKDALVKVLTENEFTLAGYAYKMNATGGNAADFHWGVGQYIPEDINTADMTANDWFCVWPEMYKEADPVYPFPGWK</sequence>
<feature type="signal peptide" evidence="4">
    <location>
        <begin position="1"/>
        <end position="24"/>
    </location>
</feature>
<dbReference type="PROSITE" id="PS51257">
    <property type="entry name" value="PROKAR_LIPOPROTEIN"/>
    <property type="match status" value="1"/>
</dbReference>
<name>A0A1G5S0Q2_9FIRM</name>
<gene>
    <name evidence="6" type="ORF">SAMN03080599_01986</name>
</gene>
<feature type="region of interest" description="Disordered" evidence="3">
    <location>
        <begin position="28"/>
        <end position="47"/>
    </location>
</feature>
<dbReference type="OrthoDB" id="9783240at2"/>
<evidence type="ECO:0000313" key="6">
    <source>
        <dbReference type="EMBL" id="SCZ79866.1"/>
    </source>
</evidence>
<organism evidence="6 7">
    <name type="scientific">Acidaminobacter hydrogenoformans DSM 2784</name>
    <dbReference type="NCBI Taxonomy" id="1120920"/>
    <lineage>
        <taxon>Bacteria</taxon>
        <taxon>Bacillati</taxon>
        <taxon>Bacillota</taxon>
        <taxon>Clostridia</taxon>
        <taxon>Peptostreptococcales</taxon>
        <taxon>Acidaminobacteraceae</taxon>
        <taxon>Acidaminobacter</taxon>
    </lineage>
</organism>
<dbReference type="Proteomes" id="UP000199208">
    <property type="component" value="Unassembled WGS sequence"/>
</dbReference>
<evidence type="ECO:0000256" key="3">
    <source>
        <dbReference type="SAM" id="MobiDB-lite"/>
    </source>
</evidence>
<dbReference type="RefSeq" id="WP_092591036.1">
    <property type="nucleotide sequence ID" value="NZ_FMWL01000009.1"/>
</dbReference>
<dbReference type="InterPro" id="IPR028081">
    <property type="entry name" value="Leu-bd"/>
</dbReference>
<keyword evidence="2 4" id="KW-0732">Signal</keyword>
<protein>
    <submittedName>
        <fullName evidence="6">ABC-type branched-chain amino acid transport system, substrate-binding protein</fullName>
    </submittedName>
</protein>
<dbReference type="PANTHER" id="PTHR30483:SF6">
    <property type="entry name" value="PERIPLASMIC BINDING PROTEIN OF ABC TRANSPORTER FOR NATURAL AMINO ACIDS"/>
    <property type="match status" value="1"/>
</dbReference>
<accession>A0A1G5S0Q2</accession>
<feature type="chain" id="PRO_5039231621" evidence="4">
    <location>
        <begin position="25"/>
        <end position="441"/>
    </location>
</feature>
<reference evidence="6 7" key="1">
    <citation type="submission" date="2016-10" db="EMBL/GenBank/DDBJ databases">
        <authorList>
            <person name="de Groot N.N."/>
        </authorList>
    </citation>
    <scope>NUCLEOTIDE SEQUENCE [LARGE SCALE GENOMIC DNA]</scope>
    <source>
        <strain evidence="6 7">DSM 2784</strain>
    </source>
</reference>
<proteinExistence type="inferred from homology"/>
<evidence type="ECO:0000256" key="1">
    <source>
        <dbReference type="ARBA" id="ARBA00010062"/>
    </source>
</evidence>
<evidence type="ECO:0000259" key="5">
    <source>
        <dbReference type="Pfam" id="PF13458"/>
    </source>
</evidence>
<dbReference type="EMBL" id="FMWL01000009">
    <property type="protein sequence ID" value="SCZ79866.1"/>
    <property type="molecule type" value="Genomic_DNA"/>
</dbReference>